<protein>
    <recommendedName>
        <fullName evidence="2">SF4 helicase domain-containing protein</fullName>
    </recommendedName>
</protein>
<dbReference type="Gene3D" id="3.40.50.300">
    <property type="entry name" value="P-loop containing nucleotide triphosphate hydrolases"/>
    <property type="match status" value="1"/>
</dbReference>
<feature type="domain" description="SF4 helicase" evidence="2">
    <location>
        <begin position="153"/>
        <end position="422"/>
    </location>
</feature>
<dbReference type="PANTHER" id="PTHR30153">
    <property type="entry name" value="REPLICATIVE DNA HELICASE DNAB"/>
    <property type="match status" value="1"/>
</dbReference>
<dbReference type="InterPro" id="IPR027417">
    <property type="entry name" value="P-loop_NTPase"/>
</dbReference>
<reference evidence="3" key="1">
    <citation type="submission" date="2018-05" db="EMBL/GenBank/DDBJ databases">
        <authorList>
            <person name="Lanie J.A."/>
            <person name="Ng W.-L."/>
            <person name="Kazmierczak K.M."/>
            <person name="Andrzejewski T.M."/>
            <person name="Davidsen T.M."/>
            <person name="Wayne K.J."/>
            <person name="Tettelin H."/>
            <person name="Glass J.I."/>
            <person name="Rusch D."/>
            <person name="Podicherti R."/>
            <person name="Tsui H.-C.T."/>
            <person name="Winkler M.E."/>
        </authorList>
    </citation>
    <scope>NUCLEOTIDE SEQUENCE</scope>
</reference>
<evidence type="ECO:0000313" key="3">
    <source>
        <dbReference type="EMBL" id="SVB05531.1"/>
    </source>
</evidence>
<keyword evidence="1" id="KW-0639">Primosome</keyword>
<dbReference type="InterPro" id="IPR003593">
    <property type="entry name" value="AAA+_ATPase"/>
</dbReference>
<dbReference type="GO" id="GO:0005829">
    <property type="term" value="C:cytosol"/>
    <property type="evidence" value="ECO:0007669"/>
    <property type="project" value="TreeGrafter"/>
</dbReference>
<organism evidence="3">
    <name type="scientific">marine metagenome</name>
    <dbReference type="NCBI Taxonomy" id="408172"/>
    <lineage>
        <taxon>unclassified sequences</taxon>
        <taxon>metagenomes</taxon>
        <taxon>ecological metagenomes</taxon>
    </lineage>
</organism>
<dbReference type="EMBL" id="UINC01027021">
    <property type="protein sequence ID" value="SVB05531.1"/>
    <property type="molecule type" value="Genomic_DNA"/>
</dbReference>
<dbReference type="PROSITE" id="PS51199">
    <property type="entry name" value="SF4_HELICASE"/>
    <property type="match status" value="1"/>
</dbReference>
<dbReference type="Pfam" id="PF03796">
    <property type="entry name" value="DnaB_C"/>
    <property type="match status" value="1"/>
</dbReference>
<dbReference type="CDD" id="cd00984">
    <property type="entry name" value="DnaB_C"/>
    <property type="match status" value="1"/>
</dbReference>
<proteinExistence type="predicted"/>
<name>A0A382AW36_9ZZZZ</name>
<dbReference type="GO" id="GO:0006269">
    <property type="term" value="P:DNA replication, synthesis of primer"/>
    <property type="evidence" value="ECO:0007669"/>
    <property type="project" value="UniProtKB-KW"/>
</dbReference>
<dbReference type="GO" id="GO:0005524">
    <property type="term" value="F:ATP binding"/>
    <property type="evidence" value="ECO:0007669"/>
    <property type="project" value="InterPro"/>
</dbReference>
<dbReference type="GO" id="GO:0003678">
    <property type="term" value="F:DNA helicase activity"/>
    <property type="evidence" value="ECO:0007669"/>
    <property type="project" value="InterPro"/>
</dbReference>
<dbReference type="PANTHER" id="PTHR30153:SF2">
    <property type="entry name" value="REPLICATIVE DNA HELICASE"/>
    <property type="match status" value="1"/>
</dbReference>
<sequence length="433" mass="48700">MGCCILGAFDEAVADGVSEEWFGSQCHKSAWRLIERVSMKGEVSEQRVIMAASCEADWGDKKTTLVDFVDRAIARENYHYWSEPCRLKVRQRSYHRFAVDLQRSVIDAVDVDAVTDRAESALFELRKFAESERGNNRRESFRRIIEMMKRAHNGDGIVGLSSGFDDLDGVLGGLRDGSLYTIAARPGMGKSTLAMNIAEHLTMKGGTPVAFFSLEMSEDELNQRMLASHCGVNLQSFINHGYDRSERGEILRQMTGSVPELEAGPLHICPRTDITIDQLRAEARRLVTKKDVKLVIVDYMQLLGVASRHGASRVEVVGEISRGLKKMALELDLPVIALAQLNRLIENDNHRSPRLSDLRESGSIEADSDVVLFIHRDKNVVFIGGRMLCRIVVGKNRNGPQGVFDICFNRDVCRFEDWRSHRDLVEEAEKSRS</sequence>
<dbReference type="AlphaFoldDB" id="A0A382AW36"/>
<dbReference type="GO" id="GO:1990077">
    <property type="term" value="C:primosome complex"/>
    <property type="evidence" value="ECO:0007669"/>
    <property type="project" value="UniProtKB-KW"/>
</dbReference>
<dbReference type="SMART" id="SM00382">
    <property type="entry name" value="AAA"/>
    <property type="match status" value="1"/>
</dbReference>
<evidence type="ECO:0000259" key="2">
    <source>
        <dbReference type="PROSITE" id="PS51199"/>
    </source>
</evidence>
<dbReference type="SUPFAM" id="SSF52540">
    <property type="entry name" value="P-loop containing nucleoside triphosphate hydrolases"/>
    <property type="match status" value="1"/>
</dbReference>
<dbReference type="InterPro" id="IPR007694">
    <property type="entry name" value="DNA_helicase_DnaB-like_C"/>
</dbReference>
<evidence type="ECO:0000256" key="1">
    <source>
        <dbReference type="ARBA" id="ARBA00022515"/>
    </source>
</evidence>
<gene>
    <name evidence="3" type="ORF">METZ01_LOCUS158385</name>
</gene>
<accession>A0A382AW36</accession>